<dbReference type="GO" id="GO:0016740">
    <property type="term" value="F:transferase activity"/>
    <property type="evidence" value="ECO:0007669"/>
    <property type="project" value="UniProtKB-KW"/>
</dbReference>
<dbReference type="Gene3D" id="3.40.50.20">
    <property type="match status" value="1"/>
</dbReference>
<proteinExistence type="predicted"/>
<keyword evidence="1 3" id="KW-0808">Transferase</keyword>
<organism evidence="3">
    <name type="scientific">viral metagenome</name>
    <dbReference type="NCBI Taxonomy" id="1070528"/>
    <lineage>
        <taxon>unclassified sequences</taxon>
        <taxon>metagenomes</taxon>
        <taxon>organismal metagenomes</taxon>
    </lineage>
</organism>
<name>A0A6M3JNB7_9ZZZZ</name>
<evidence type="ECO:0000259" key="2">
    <source>
        <dbReference type="Pfam" id="PF17836"/>
    </source>
</evidence>
<dbReference type="Gene3D" id="2.160.10.10">
    <property type="entry name" value="Hexapeptide repeat proteins"/>
    <property type="match status" value="1"/>
</dbReference>
<dbReference type="InterPro" id="IPR050179">
    <property type="entry name" value="Trans_hexapeptide_repeat"/>
</dbReference>
<dbReference type="SUPFAM" id="SSF51161">
    <property type="entry name" value="Trimeric LpxA-like enzymes"/>
    <property type="match status" value="1"/>
</dbReference>
<dbReference type="PANTHER" id="PTHR43300">
    <property type="entry name" value="ACETYLTRANSFERASE"/>
    <property type="match status" value="1"/>
</dbReference>
<accession>A0A6M3JNB7</accession>
<dbReference type="CDD" id="cd03360">
    <property type="entry name" value="LbH_AT_putative"/>
    <property type="match status" value="1"/>
</dbReference>
<evidence type="ECO:0000256" key="1">
    <source>
        <dbReference type="ARBA" id="ARBA00022679"/>
    </source>
</evidence>
<dbReference type="Pfam" id="PF17836">
    <property type="entry name" value="PglD_N"/>
    <property type="match status" value="1"/>
</dbReference>
<gene>
    <name evidence="3" type="ORF">MM415A03685_0004</name>
</gene>
<sequence>MNQTPIVIIGARSVGLKVLAVLQDLPEYRVVGFLDEVPFPDNEWEGVPVWPLSKARDLSDGATAAACAIGDPVVRKRIWGLLESYGWPEQPSLIHPSADFNSAELPIGAVVCQNCVVQPMAILGDYSTMNVGAVLGPGAIVEDYVTVNGQTFICANSLVRSFSYIGVGAKILQGLEVAEGVTVGAGAVVTKDILESWTTWAGVPARKIGEKENPFG</sequence>
<evidence type="ECO:0000313" key="3">
    <source>
        <dbReference type="EMBL" id="QJA70502.1"/>
    </source>
</evidence>
<dbReference type="EMBL" id="MT141798">
    <property type="protein sequence ID" value="QJA70502.1"/>
    <property type="molecule type" value="Genomic_DNA"/>
</dbReference>
<feature type="domain" description="PglD N-terminal" evidence="2">
    <location>
        <begin position="6"/>
        <end position="78"/>
    </location>
</feature>
<dbReference type="InterPro" id="IPR041561">
    <property type="entry name" value="PglD_N"/>
</dbReference>
<dbReference type="AlphaFoldDB" id="A0A6M3JNB7"/>
<dbReference type="InterPro" id="IPR020019">
    <property type="entry name" value="AcTrfase_PglD-like"/>
</dbReference>
<reference evidence="3" key="1">
    <citation type="submission" date="2020-03" db="EMBL/GenBank/DDBJ databases">
        <title>The deep terrestrial virosphere.</title>
        <authorList>
            <person name="Holmfeldt K."/>
            <person name="Nilsson E."/>
            <person name="Simone D."/>
            <person name="Lopez-Fernandez M."/>
            <person name="Wu X."/>
            <person name="de Brujin I."/>
            <person name="Lundin D."/>
            <person name="Andersson A."/>
            <person name="Bertilsson S."/>
            <person name="Dopson M."/>
        </authorList>
    </citation>
    <scope>NUCLEOTIDE SEQUENCE</scope>
    <source>
        <strain evidence="3">MM415A03685</strain>
    </source>
</reference>
<protein>
    <submittedName>
        <fullName evidence="3">Putative hexapeptide repeat-containing transferase</fullName>
    </submittedName>
</protein>
<dbReference type="InterPro" id="IPR018357">
    <property type="entry name" value="Hexapep_transf_CS"/>
</dbReference>
<dbReference type="PROSITE" id="PS00101">
    <property type="entry name" value="HEXAPEP_TRANSFERASES"/>
    <property type="match status" value="1"/>
</dbReference>
<dbReference type="InterPro" id="IPR011004">
    <property type="entry name" value="Trimer_LpxA-like_sf"/>
</dbReference>